<protein>
    <submittedName>
        <fullName evidence="3">Uncharacterized protein DUF4397</fullName>
    </submittedName>
</protein>
<dbReference type="OrthoDB" id="9792011at2"/>
<feature type="chain" id="PRO_5014120728" evidence="1">
    <location>
        <begin position="28"/>
        <end position="228"/>
    </location>
</feature>
<keyword evidence="1" id="KW-0732">Signal</keyword>
<reference evidence="3 4" key="1">
    <citation type="submission" date="2017-11" db="EMBL/GenBank/DDBJ databases">
        <title>Genomic Encyclopedia of Archaeal and Bacterial Type Strains, Phase II (KMG-II): From Individual Species to Whole Genera.</title>
        <authorList>
            <person name="Goeker M."/>
        </authorList>
    </citation>
    <scope>NUCLEOTIDE SEQUENCE [LARGE SCALE GENOMIC DNA]</scope>
    <source>
        <strain evidence="3 4">DSM 28175</strain>
    </source>
</reference>
<accession>A0A2H9VUK9</accession>
<comment type="caution">
    <text evidence="3">The sequence shown here is derived from an EMBL/GenBank/DDBJ whole genome shotgun (WGS) entry which is preliminary data.</text>
</comment>
<dbReference type="Proteomes" id="UP000242687">
    <property type="component" value="Unassembled WGS sequence"/>
</dbReference>
<evidence type="ECO:0000256" key="1">
    <source>
        <dbReference type="SAM" id="SignalP"/>
    </source>
</evidence>
<sequence length="228" mass="24605">MKHFRSLKNWALLGVVALFAVSCSKSTNNEPLPPIANLAIYQVSPDAPKLGFRLNNSVLNSDSVPYGTYGYYFNAIAGSRELTAYQQGTKKVTSTIDLKEGAIYSAWLTGRWATPEFVLIEDKLVNPSSGKALIRFVNMSIESPALDLVTNTGTAVVSGKTYKTASEFVEIAGGQNYNFVIRENGNTTDKVVLPSVSIQSGRIYTIAARGIYNSTGATALAGDVLINY</sequence>
<dbReference type="RefSeq" id="WP_100340681.1">
    <property type="nucleotide sequence ID" value="NZ_PGFJ01000001.1"/>
</dbReference>
<dbReference type="PROSITE" id="PS51257">
    <property type="entry name" value="PROKAR_LIPOPROTEIN"/>
    <property type="match status" value="1"/>
</dbReference>
<feature type="signal peptide" evidence="1">
    <location>
        <begin position="1"/>
        <end position="27"/>
    </location>
</feature>
<dbReference type="EMBL" id="PGFJ01000001">
    <property type="protein sequence ID" value="PJJ84489.1"/>
    <property type="molecule type" value="Genomic_DNA"/>
</dbReference>
<evidence type="ECO:0000313" key="3">
    <source>
        <dbReference type="EMBL" id="PJJ84489.1"/>
    </source>
</evidence>
<name>A0A2H9VUK9_9SPHI</name>
<keyword evidence="4" id="KW-1185">Reference proteome</keyword>
<organism evidence="3 4">
    <name type="scientific">Mucilaginibacter auburnensis</name>
    <dbReference type="NCBI Taxonomy" id="1457233"/>
    <lineage>
        <taxon>Bacteria</taxon>
        <taxon>Pseudomonadati</taxon>
        <taxon>Bacteroidota</taxon>
        <taxon>Sphingobacteriia</taxon>
        <taxon>Sphingobacteriales</taxon>
        <taxon>Sphingobacteriaceae</taxon>
        <taxon>Mucilaginibacter</taxon>
    </lineage>
</organism>
<evidence type="ECO:0000259" key="2">
    <source>
        <dbReference type="Pfam" id="PF14344"/>
    </source>
</evidence>
<evidence type="ECO:0000313" key="4">
    <source>
        <dbReference type="Proteomes" id="UP000242687"/>
    </source>
</evidence>
<dbReference type="Pfam" id="PF14344">
    <property type="entry name" value="DUF4397"/>
    <property type="match status" value="1"/>
</dbReference>
<dbReference type="AlphaFoldDB" id="A0A2H9VUK9"/>
<dbReference type="InterPro" id="IPR025510">
    <property type="entry name" value="DUF4397"/>
</dbReference>
<proteinExistence type="predicted"/>
<feature type="domain" description="DUF4397" evidence="2">
    <location>
        <begin position="36"/>
        <end position="148"/>
    </location>
</feature>
<gene>
    <name evidence="3" type="ORF">CLV57_1502</name>
</gene>